<evidence type="ECO:0000313" key="2">
    <source>
        <dbReference type="EMBL" id="ANB75984.1"/>
    </source>
</evidence>
<dbReference type="KEGG" id="buz:AYM40_27245"/>
<accession>A0A160FSX4</accession>
<sequence length="76" mass="8896">MKRIVDPETIREVCVYRSTERALSPPADGFAEFIMPWLKRWDRETQADARAHLRPNVTAARSPQTQTQKRRIRSDS</sequence>
<evidence type="ECO:0000313" key="3">
    <source>
        <dbReference type="Proteomes" id="UP000076852"/>
    </source>
</evidence>
<gene>
    <name evidence="2" type="ORF">AYM40_27245</name>
</gene>
<dbReference type="AlphaFoldDB" id="A0A160FSX4"/>
<feature type="region of interest" description="Disordered" evidence="1">
    <location>
        <begin position="51"/>
        <end position="76"/>
    </location>
</feature>
<protein>
    <submittedName>
        <fullName evidence="2">Uncharacterized protein</fullName>
    </submittedName>
</protein>
<name>A0A160FSX4_9BURK</name>
<dbReference type="EMBL" id="CP014579">
    <property type="protein sequence ID" value="ANB75984.1"/>
    <property type="molecule type" value="Genomic_DNA"/>
</dbReference>
<proteinExistence type="predicted"/>
<dbReference type="Proteomes" id="UP000076852">
    <property type="component" value="Chromosome 2"/>
</dbReference>
<evidence type="ECO:0000256" key="1">
    <source>
        <dbReference type="SAM" id="MobiDB-lite"/>
    </source>
</evidence>
<reference evidence="2 3" key="1">
    <citation type="journal article" date="2016" name="Gene">
        <title>PacBio SMRT assembly of a complex multi-replicon genome reveals chlorocatechol degradative operon in a region of genome plasticity.</title>
        <authorList>
            <person name="Ricker N."/>
            <person name="Shen S.Y."/>
            <person name="Goordial J."/>
            <person name="Jin S."/>
            <person name="Fulthorpe R.R."/>
        </authorList>
    </citation>
    <scope>NUCLEOTIDE SEQUENCE [LARGE SCALE GENOMIC DNA]</scope>
    <source>
        <strain evidence="2 3">OLGA172</strain>
    </source>
</reference>
<organism evidence="2 3">
    <name type="scientific">Paraburkholderia phytofirmans OLGA172</name>
    <dbReference type="NCBI Taxonomy" id="1417228"/>
    <lineage>
        <taxon>Bacteria</taxon>
        <taxon>Pseudomonadati</taxon>
        <taxon>Pseudomonadota</taxon>
        <taxon>Betaproteobacteria</taxon>
        <taxon>Burkholderiales</taxon>
        <taxon>Burkholderiaceae</taxon>
        <taxon>Paraburkholderia</taxon>
    </lineage>
</organism>
<keyword evidence="3" id="KW-1185">Reference proteome</keyword>